<evidence type="ECO:0000313" key="2">
    <source>
        <dbReference type="EMBL" id="GBN66129.1"/>
    </source>
</evidence>
<evidence type="ECO:0000313" key="4">
    <source>
        <dbReference type="EMBL" id="GBN66169.1"/>
    </source>
</evidence>
<proteinExistence type="predicted"/>
<organism evidence="3 5">
    <name type="scientific">Araneus ventricosus</name>
    <name type="common">Orbweaver spider</name>
    <name type="synonym">Epeira ventricosa</name>
    <dbReference type="NCBI Taxonomy" id="182803"/>
    <lineage>
        <taxon>Eukaryota</taxon>
        <taxon>Metazoa</taxon>
        <taxon>Ecdysozoa</taxon>
        <taxon>Arthropoda</taxon>
        <taxon>Chelicerata</taxon>
        <taxon>Arachnida</taxon>
        <taxon>Araneae</taxon>
        <taxon>Araneomorphae</taxon>
        <taxon>Entelegynae</taxon>
        <taxon>Araneoidea</taxon>
        <taxon>Araneidae</taxon>
        <taxon>Araneus</taxon>
    </lineage>
</organism>
<reference evidence="3 5" key="1">
    <citation type="journal article" date="2019" name="Sci. Rep.">
        <title>Orb-weaving spider Araneus ventricosus genome elucidates the spidroin gene catalogue.</title>
        <authorList>
            <person name="Kono N."/>
            <person name="Nakamura H."/>
            <person name="Ohtoshi R."/>
            <person name="Moran D.A.P."/>
            <person name="Shinohara A."/>
            <person name="Yoshida Y."/>
            <person name="Fujiwara M."/>
            <person name="Mori M."/>
            <person name="Tomita M."/>
            <person name="Arakawa K."/>
        </authorList>
    </citation>
    <scope>NUCLEOTIDE SEQUENCE [LARGE SCALE GENOMIC DNA]</scope>
</reference>
<dbReference type="AlphaFoldDB" id="A0A4Y2QS50"/>
<evidence type="ECO:0000313" key="5">
    <source>
        <dbReference type="Proteomes" id="UP000499080"/>
    </source>
</evidence>
<sequence>MKGNSNPHHYYAQQGSGNPFKLGIHLKYSHAICPKPVSFPPILVEKLGKAFTNVPKFVLRQDSKSQNSCHPEFSSPTREISSFISSLDARCQCRQILCFVATLSSRSQIGIDGLSFRF</sequence>
<keyword evidence="5" id="KW-1185">Reference proteome</keyword>
<accession>A0A4Y2QS50</accession>
<dbReference type="Proteomes" id="UP000499080">
    <property type="component" value="Unassembled WGS sequence"/>
</dbReference>
<evidence type="ECO:0000313" key="1">
    <source>
        <dbReference type="EMBL" id="GBN66115.1"/>
    </source>
</evidence>
<comment type="caution">
    <text evidence="3">The sequence shown here is derived from an EMBL/GenBank/DDBJ whole genome shotgun (WGS) entry which is preliminary data.</text>
</comment>
<dbReference type="EMBL" id="BGPR01140250">
    <property type="protein sequence ID" value="GBN66115.1"/>
    <property type="molecule type" value="Genomic_DNA"/>
</dbReference>
<name>A0A4Y2QS50_ARAVE</name>
<protein>
    <submittedName>
        <fullName evidence="3">Uncharacterized protein</fullName>
    </submittedName>
</protein>
<dbReference type="EMBL" id="BGPR01140255">
    <property type="protein sequence ID" value="GBN66129.1"/>
    <property type="molecule type" value="Genomic_DNA"/>
</dbReference>
<dbReference type="EMBL" id="BGPR01140276">
    <property type="protein sequence ID" value="GBN66169.1"/>
    <property type="molecule type" value="Genomic_DNA"/>
</dbReference>
<gene>
    <name evidence="4" type="ORF">AVEN_183599_1</name>
    <name evidence="2" type="ORF">AVEN_262985_1</name>
    <name evidence="1" type="ORF">AVEN_2729_1</name>
    <name evidence="3" type="ORF">AVEN_50221_1</name>
</gene>
<evidence type="ECO:0000313" key="3">
    <source>
        <dbReference type="EMBL" id="GBN66141.1"/>
    </source>
</evidence>
<dbReference type="EMBL" id="BGPR01140261">
    <property type="protein sequence ID" value="GBN66141.1"/>
    <property type="molecule type" value="Genomic_DNA"/>
</dbReference>